<dbReference type="EMBL" id="UINC01053175">
    <property type="protein sequence ID" value="SVB69379.1"/>
    <property type="molecule type" value="Genomic_DNA"/>
</dbReference>
<protein>
    <recommendedName>
        <fullName evidence="1">FAD-binding PCMH-type domain-containing protein</fullName>
    </recommendedName>
</protein>
<gene>
    <name evidence="2" type="ORF">METZ01_LOCUS222233</name>
</gene>
<dbReference type="InterPro" id="IPR036318">
    <property type="entry name" value="FAD-bd_PCMH-like_sf"/>
</dbReference>
<dbReference type="InterPro" id="IPR016166">
    <property type="entry name" value="FAD-bd_PCMH"/>
</dbReference>
<dbReference type="PANTHER" id="PTHR11748">
    <property type="entry name" value="D-LACTATE DEHYDROGENASE"/>
    <property type="match status" value="1"/>
</dbReference>
<dbReference type="PROSITE" id="PS51387">
    <property type="entry name" value="FAD_PCMH"/>
    <property type="match status" value="1"/>
</dbReference>
<dbReference type="InterPro" id="IPR016169">
    <property type="entry name" value="FAD-bd_PCMH_sub2"/>
</dbReference>
<dbReference type="Gene3D" id="3.30.465.10">
    <property type="match status" value="1"/>
</dbReference>
<dbReference type="PANTHER" id="PTHR11748:SF103">
    <property type="entry name" value="GLYCOLATE OXIDASE SUBUNIT GLCE"/>
    <property type="match status" value="1"/>
</dbReference>
<dbReference type="SUPFAM" id="SSF56176">
    <property type="entry name" value="FAD-binding/transporter-associated domain-like"/>
    <property type="match status" value="1"/>
</dbReference>
<evidence type="ECO:0000313" key="2">
    <source>
        <dbReference type="EMBL" id="SVB69379.1"/>
    </source>
</evidence>
<sequence length="242" mass="25427">MTVRVGAGTPLGDLREVLRPTGQETTLDGPDGCTVGGVLAVGHSSLRRARVGALTDALLEANCVGANGRAFTAGGPTVKNVTGYDLCRLLVGSLGTLALMGEVLLRTRPAPEHAMWLEGEVEPDEVTAACYRPSCVLWDGTTTSVCLEGYQVDVVEEVSILRRLGFREVGGSPVLPPFRARWAGNVPEGAVLEIGTGVLHQPLPADLPLVDPAVARVAGRVKVSFDPTGRLNPGRDPYREAA</sequence>
<reference evidence="2" key="1">
    <citation type="submission" date="2018-05" db="EMBL/GenBank/DDBJ databases">
        <authorList>
            <person name="Lanie J.A."/>
            <person name="Ng W.-L."/>
            <person name="Kazmierczak K.M."/>
            <person name="Andrzejewski T.M."/>
            <person name="Davidsen T.M."/>
            <person name="Wayne K.J."/>
            <person name="Tettelin H."/>
            <person name="Glass J.I."/>
            <person name="Rusch D."/>
            <person name="Podicherti R."/>
            <person name="Tsui H.-C.T."/>
            <person name="Winkler M.E."/>
        </authorList>
    </citation>
    <scope>NUCLEOTIDE SEQUENCE</scope>
</reference>
<proteinExistence type="predicted"/>
<feature type="domain" description="FAD-binding PCMH-type" evidence="1">
    <location>
        <begin position="1"/>
        <end position="110"/>
    </location>
</feature>
<evidence type="ECO:0000259" key="1">
    <source>
        <dbReference type="PROSITE" id="PS51387"/>
    </source>
</evidence>
<dbReference type="GO" id="GO:0071949">
    <property type="term" value="F:FAD binding"/>
    <property type="evidence" value="ECO:0007669"/>
    <property type="project" value="InterPro"/>
</dbReference>
<accession>A0A382G3C7</accession>
<organism evidence="2">
    <name type="scientific">marine metagenome</name>
    <dbReference type="NCBI Taxonomy" id="408172"/>
    <lineage>
        <taxon>unclassified sequences</taxon>
        <taxon>metagenomes</taxon>
        <taxon>ecological metagenomes</taxon>
    </lineage>
</organism>
<name>A0A382G3C7_9ZZZZ</name>
<dbReference type="Pfam" id="PF01565">
    <property type="entry name" value="FAD_binding_4"/>
    <property type="match status" value="1"/>
</dbReference>
<dbReference type="AlphaFoldDB" id="A0A382G3C7"/>
<dbReference type="InterPro" id="IPR006094">
    <property type="entry name" value="Oxid_FAD_bind_N"/>
</dbReference>